<dbReference type="HAMAP" id="MF_00074">
    <property type="entry name" value="16SrRNA_methyltr_G"/>
    <property type="match status" value="1"/>
</dbReference>
<dbReference type="Pfam" id="PF02527">
    <property type="entry name" value="GidB"/>
    <property type="match status" value="1"/>
</dbReference>
<evidence type="ECO:0000256" key="1">
    <source>
        <dbReference type="ARBA" id="ARBA00022490"/>
    </source>
</evidence>
<dbReference type="NCBIfam" id="TIGR00138">
    <property type="entry name" value="rsmG_gidB"/>
    <property type="match status" value="1"/>
</dbReference>
<evidence type="ECO:0000256" key="5">
    <source>
        <dbReference type="ARBA" id="ARBA00022691"/>
    </source>
</evidence>
<feature type="binding site" evidence="6">
    <location>
        <begin position="131"/>
        <end position="132"/>
    </location>
    <ligand>
        <name>S-adenosyl-L-methionine</name>
        <dbReference type="ChEBI" id="CHEBI:59789"/>
    </ligand>
</feature>
<keyword evidence="8" id="KW-1185">Reference proteome</keyword>
<proteinExistence type="inferred from homology"/>
<feature type="binding site" evidence="6">
    <location>
        <position position="85"/>
    </location>
    <ligand>
        <name>S-adenosyl-L-methionine</name>
        <dbReference type="ChEBI" id="CHEBI:59789"/>
    </ligand>
</feature>
<dbReference type="SUPFAM" id="SSF53335">
    <property type="entry name" value="S-adenosyl-L-methionine-dependent methyltransferases"/>
    <property type="match status" value="1"/>
</dbReference>
<evidence type="ECO:0000256" key="2">
    <source>
        <dbReference type="ARBA" id="ARBA00022552"/>
    </source>
</evidence>
<evidence type="ECO:0000256" key="3">
    <source>
        <dbReference type="ARBA" id="ARBA00022603"/>
    </source>
</evidence>
<keyword evidence="2 6" id="KW-0698">rRNA processing</keyword>
<dbReference type="PANTHER" id="PTHR31760:SF0">
    <property type="entry name" value="S-ADENOSYL-L-METHIONINE-DEPENDENT METHYLTRANSFERASES SUPERFAMILY PROTEIN"/>
    <property type="match status" value="1"/>
</dbReference>
<comment type="function">
    <text evidence="6">Specifically methylates the N7 position of a guanine in 16S rRNA.</text>
</comment>
<dbReference type="Gene3D" id="3.40.50.150">
    <property type="entry name" value="Vaccinia Virus protein VP39"/>
    <property type="match status" value="1"/>
</dbReference>
<keyword evidence="4 6" id="KW-0808">Transferase</keyword>
<dbReference type="InterPro" id="IPR003682">
    <property type="entry name" value="rRNA_ssu_MeTfrase_G"/>
</dbReference>
<comment type="subcellular location">
    <subcellularLocation>
        <location evidence="6">Cytoplasm</location>
    </subcellularLocation>
</comment>
<evidence type="ECO:0000256" key="6">
    <source>
        <dbReference type="HAMAP-Rule" id="MF_00074"/>
    </source>
</evidence>
<keyword evidence="5 6" id="KW-0949">S-adenosyl-L-methionine</keyword>
<protein>
    <recommendedName>
        <fullName evidence="6">Ribosomal RNA small subunit methyltransferase G</fullName>
        <ecNumber evidence="6">2.1.1.-</ecNumber>
    </recommendedName>
    <alternativeName>
        <fullName evidence="6">16S rRNA 7-methylguanosine methyltransferase</fullName>
        <shortName evidence="6">16S rRNA m7G methyltransferase</shortName>
    </alternativeName>
</protein>
<keyword evidence="3 6" id="KW-0489">Methyltransferase</keyword>
<dbReference type="RefSeq" id="WP_282012535.1">
    <property type="nucleotide sequence ID" value="NZ_OX336137.1"/>
</dbReference>
<dbReference type="EC" id="2.1.1.-" evidence="6"/>
<sequence length="215" mass="23928">MESLIEDILRHPNLDFAGNEPDPAACIDPFLRFLSLWQKWNPKIQLTSERDAGNFFRQHVFDSLQYARFVQSGHKTLDIGSGGGFPAIPLKIIHPTLDLTLLESLRKKTGFLHAAGAELGFHNFRVLNQRAEDAAEDPALAGRFDRVTFRAVGSTSQCLDLAAPFLKPGGQGVVKKGLDEEQAGVSEDQPFELAETYPIYGYDGKESRLLAFRRI</sequence>
<dbReference type="InterPro" id="IPR029063">
    <property type="entry name" value="SAM-dependent_MTases_sf"/>
</dbReference>
<evidence type="ECO:0000256" key="4">
    <source>
        <dbReference type="ARBA" id="ARBA00022679"/>
    </source>
</evidence>
<name>A0ABN8W492_9BACT</name>
<reference evidence="7 8" key="1">
    <citation type="submission" date="2022-09" db="EMBL/GenBank/DDBJ databases">
        <authorList>
            <person name="Kop L."/>
        </authorList>
    </citation>
    <scope>NUCLEOTIDE SEQUENCE [LARGE SCALE GENOMIC DNA]</scope>
    <source>
        <strain evidence="7 8">347</strain>
    </source>
</reference>
<comment type="caution">
    <text evidence="6">Lacks conserved residue(s) required for the propagation of feature annotation.</text>
</comment>
<comment type="similarity">
    <text evidence="6">Belongs to the methyltransferase superfamily. RNA methyltransferase RsmG family.</text>
</comment>
<dbReference type="GO" id="GO:0008168">
    <property type="term" value="F:methyltransferase activity"/>
    <property type="evidence" value="ECO:0007669"/>
    <property type="project" value="UniProtKB-KW"/>
</dbReference>
<evidence type="ECO:0000313" key="7">
    <source>
        <dbReference type="EMBL" id="CAI2719724.1"/>
    </source>
</evidence>
<dbReference type="PANTHER" id="PTHR31760">
    <property type="entry name" value="S-ADENOSYL-L-METHIONINE-DEPENDENT METHYLTRANSFERASES SUPERFAMILY PROTEIN"/>
    <property type="match status" value="1"/>
</dbReference>
<feature type="binding site" evidence="6">
    <location>
        <position position="150"/>
    </location>
    <ligand>
        <name>S-adenosyl-L-methionine</name>
        <dbReference type="ChEBI" id="CHEBI:59789"/>
    </ligand>
</feature>
<dbReference type="EMBL" id="OX336137">
    <property type="protein sequence ID" value="CAI2719724.1"/>
    <property type="molecule type" value="Genomic_DNA"/>
</dbReference>
<accession>A0ABN8W492</accession>
<keyword evidence="1 6" id="KW-0963">Cytoplasm</keyword>
<feature type="binding site" evidence="6">
    <location>
        <position position="80"/>
    </location>
    <ligand>
        <name>S-adenosyl-L-methionine</name>
        <dbReference type="ChEBI" id="CHEBI:59789"/>
    </ligand>
</feature>
<organism evidence="7 8">
    <name type="scientific">Nitrospina watsonii</name>
    <dbReference type="NCBI Taxonomy" id="1323948"/>
    <lineage>
        <taxon>Bacteria</taxon>
        <taxon>Pseudomonadati</taxon>
        <taxon>Nitrospinota/Tectimicrobiota group</taxon>
        <taxon>Nitrospinota</taxon>
        <taxon>Nitrospinia</taxon>
        <taxon>Nitrospinales</taxon>
        <taxon>Nitrospinaceae</taxon>
        <taxon>Nitrospina</taxon>
    </lineage>
</organism>
<evidence type="ECO:0000313" key="8">
    <source>
        <dbReference type="Proteomes" id="UP001157733"/>
    </source>
</evidence>
<dbReference type="Proteomes" id="UP001157733">
    <property type="component" value="Chromosome"/>
</dbReference>
<dbReference type="GO" id="GO:0032259">
    <property type="term" value="P:methylation"/>
    <property type="evidence" value="ECO:0007669"/>
    <property type="project" value="UniProtKB-KW"/>
</dbReference>
<gene>
    <name evidence="6 7" type="primary">rsmG</name>
    <name evidence="7" type="ORF">NSPWAT_2868</name>
</gene>